<gene>
    <name evidence="1" type="ORF">Barrevirus32_1</name>
</gene>
<dbReference type="EMBL" id="MK072029">
    <property type="protein sequence ID" value="AYV77305.1"/>
    <property type="molecule type" value="Genomic_DNA"/>
</dbReference>
<organism evidence="1">
    <name type="scientific">Barrevirus sp</name>
    <dbReference type="NCBI Taxonomy" id="2487763"/>
    <lineage>
        <taxon>Viruses</taxon>
        <taxon>Varidnaviria</taxon>
        <taxon>Bamfordvirae</taxon>
        <taxon>Nucleocytoviricota</taxon>
        <taxon>Megaviricetes</taxon>
        <taxon>Imitervirales</taxon>
        <taxon>Mimiviridae</taxon>
        <taxon>Klosneuvirinae</taxon>
    </lineage>
</organism>
<name>A0A3G4ZR07_9VIRU</name>
<proteinExistence type="predicted"/>
<sequence length="88" mass="10198">PIDPKFKEEIEKINSDQAEMDKLRWLNSVSNDPTVSMYSLPGKAFIVRKMKPCKHITYLERAKGYICTDCCEYSIQIPEKPLVFRVGD</sequence>
<reference evidence="1" key="1">
    <citation type="submission" date="2018-10" db="EMBL/GenBank/DDBJ databases">
        <title>Hidden diversity of soil giant viruses.</title>
        <authorList>
            <person name="Schulz F."/>
            <person name="Alteio L."/>
            <person name="Goudeau D."/>
            <person name="Ryan E.M."/>
            <person name="Malmstrom R.R."/>
            <person name="Blanchard J."/>
            <person name="Woyke T."/>
        </authorList>
    </citation>
    <scope>NUCLEOTIDE SEQUENCE</scope>
    <source>
        <strain evidence="1">BAV1</strain>
    </source>
</reference>
<protein>
    <submittedName>
        <fullName evidence="1">Uncharacterized protein</fullName>
    </submittedName>
</protein>
<accession>A0A3G4ZR07</accession>
<feature type="non-terminal residue" evidence="1">
    <location>
        <position position="1"/>
    </location>
</feature>
<evidence type="ECO:0000313" key="1">
    <source>
        <dbReference type="EMBL" id="AYV77305.1"/>
    </source>
</evidence>